<keyword evidence="3" id="KW-1185">Reference proteome</keyword>
<evidence type="ECO:0000256" key="1">
    <source>
        <dbReference type="SAM" id="Phobius"/>
    </source>
</evidence>
<reference evidence="2 3" key="1">
    <citation type="submission" date="2023-08" db="EMBL/GenBank/DDBJ databases">
        <title>Rhodoferax potami sp. nov. and Rhodoferax mekongensis sp. nov., isolated from the Mekong River in Thailand.</title>
        <authorList>
            <person name="Kitikhun S."/>
            <person name="Charoenyingcharoen P."/>
            <person name="Siriarchawattana P."/>
            <person name="Likhitrattanapisal S."/>
            <person name="Nilsakha T."/>
            <person name="Chanpet A."/>
            <person name="Rattanawaree P."/>
            <person name="Ingsriswang S."/>
        </authorList>
    </citation>
    <scope>NUCLEOTIDE SEQUENCE [LARGE SCALE GENOMIC DNA]</scope>
    <source>
        <strain evidence="2 3">TBRC 17307</strain>
    </source>
</reference>
<feature type="transmembrane region" description="Helical" evidence="1">
    <location>
        <begin position="18"/>
        <end position="38"/>
    </location>
</feature>
<proteinExistence type="predicted"/>
<dbReference type="RefSeq" id="WP_313868008.1">
    <property type="nucleotide sequence ID" value="NZ_CP132507.1"/>
</dbReference>
<protein>
    <recommendedName>
        <fullName evidence="4">Type II secretion system protein</fullName>
    </recommendedName>
</protein>
<dbReference type="EMBL" id="CP132507">
    <property type="protein sequence ID" value="WNO05223.1"/>
    <property type="molecule type" value="Genomic_DNA"/>
</dbReference>
<gene>
    <name evidence="2" type="ORF">RAN89_02030</name>
</gene>
<evidence type="ECO:0000313" key="3">
    <source>
        <dbReference type="Proteomes" id="UP001302257"/>
    </source>
</evidence>
<keyword evidence="1" id="KW-1133">Transmembrane helix</keyword>
<organism evidence="2 3">
    <name type="scientific">Rhodoferax mekongensis</name>
    <dbReference type="NCBI Taxonomy" id="3068341"/>
    <lineage>
        <taxon>Bacteria</taxon>
        <taxon>Pseudomonadati</taxon>
        <taxon>Pseudomonadota</taxon>
        <taxon>Betaproteobacteria</taxon>
        <taxon>Burkholderiales</taxon>
        <taxon>Comamonadaceae</taxon>
        <taxon>Rhodoferax</taxon>
    </lineage>
</organism>
<sequence length="173" mass="18825">MATAYIPESPRPVWSTRWVEWGLLALCVAVVMGVLWRYGQQVRAQSERAAVQSTLGALRTALVLDYVHRMIPASGKSRAAVSTSVALPNPFDLLQQPAPNYAGEVPAALLQEVAPGRWVFDKRCGCVGYKPQDISVLDAPAGSQAVWFTVETTGAAPQLRPIQSYMWAGMPLE</sequence>
<keyword evidence="1" id="KW-0472">Membrane</keyword>
<name>A0ABZ0B1A3_9BURK</name>
<evidence type="ECO:0000313" key="2">
    <source>
        <dbReference type="EMBL" id="WNO05223.1"/>
    </source>
</evidence>
<accession>A0ABZ0B1A3</accession>
<evidence type="ECO:0008006" key="4">
    <source>
        <dbReference type="Google" id="ProtNLM"/>
    </source>
</evidence>
<keyword evidence="1" id="KW-0812">Transmembrane</keyword>
<dbReference type="Proteomes" id="UP001302257">
    <property type="component" value="Chromosome"/>
</dbReference>